<dbReference type="AlphaFoldDB" id="A0A202E411"/>
<reference evidence="1 2" key="1">
    <citation type="submission" date="2017-02" db="EMBL/GenBank/DDBJ databases">
        <title>Natronthermophilus aegyptiacus gen. nov.,sp. nov., an aerobic, extremely halophilic alkalithermophilic archaeon isolated from the athalassohaline Wadi An Natrun, Egypt.</title>
        <authorList>
            <person name="Zhao B."/>
        </authorList>
    </citation>
    <scope>NUCLEOTIDE SEQUENCE [LARGE SCALE GENOMIC DNA]</scope>
    <source>
        <strain evidence="1 2">CGMCC 1.3597</strain>
    </source>
</reference>
<gene>
    <name evidence="1" type="ORF">B2G88_18340</name>
</gene>
<keyword evidence="2" id="KW-1185">Reference proteome</keyword>
<comment type="caution">
    <text evidence="1">The sequence shown here is derived from an EMBL/GenBank/DDBJ whole genome shotgun (WGS) entry which is preliminary data.</text>
</comment>
<dbReference type="Proteomes" id="UP000196084">
    <property type="component" value="Unassembled WGS sequence"/>
</dbReference>
<evidence type="ECO:0000313" key="2">
    <source>
        <dbReference type="Proteomes" id="UP000196084"/>
    </source>
</evidence>
<dbReference type="EMBL" id="MWPH01000005">
    <property type="protein sequence ID" value="OVE82951.1"/>
    <property type="molecule type" value="Genomic_DNA"/>
</dbReference>
<organism evidence="1 2">
    <name type="scientific">Natronolimnobius baerhuensis</name>
    <dbReference type="NCBI Taxonomy" id="253108"/>
    <lineage>
        <taxon>Archaea</taxon>
        <taxon>Methanobacteriati</taxon>
        <taxon>Methanobacteriota</taxon>
        <taxon>Stenosarchaea group</taxon>
        <taxon>Halobacteria</taxon>
        <taxon>Halobacteriales</taxon>
        <taxon>Natrialbaceae</taxon>
        <taxon>Natronolimnobius</taxon>
    </lineage>
</organism>
<accession>A0A202E411</accession>
<dbReference type="RefSeq" id="WP_054861967.1">
    <property type="nucleotide sequence ID" value="NZ_MWPH01000005.1"/>
</dbReference>
<protein>
    <submittedName>
        <fullName evidence="1">Uncharacterized protein</fullName>
    </submittedName>
</protein>
<name>A0A202E411_9EURY</name>
<sequence>MSDMQVKMTGGSVLIFPFMLFTILAASDPSSLLPLLPFLTFFAGAMGISSSDIMAIQNPGAWKRFAKGEPITKEDFE</sequence>
<evidence type="ECO:0000313" key="1">
    <source>
        <dbReference type="EMBL" id="OVE82951.1"/>
    </source>
</evidence>
<proteinExistence type="predicted"/>